<evidence type="ECO:0000259" key="1">
    <source>
        <dbReference type="PROSITE" id="PS50943"/>
    </source>
</evidence>
<dbReference type="Gene3D" id="1.10.260.40">
    <property type="entry name" value="lambda repressor-like DNA-binding domains"/>
    <property type="match status" value="1"/>
</dbReference>
<evidence type="ECO:0000313" key="2">
    <source>
        <dbReference type="EMBL" id="AKU97028.1"/>
    </source>
</evidence>
<name>A0A0K1PU10_9BACT</name>
<feature type="domain" description="HTH cro/C1-type" evidence="1">
    <location>
        <begin position="24"/>
        <end position="62"/>
    </location>
</feature>
<dbReference type="KEGG" id="llu:AKJ09_03692"/>
<dbReference type="GO" id="GO:0003677">
    <property type="term" value="F:DNA binding"/>
    <property type="evidence" value="ECO:0007669"/>
    <property type="project" value="InterPro"/>
</dbReference>
<dbReference type="InterPro" id="IPR010982">
    <property type="entry name" value="Lambda_DNA-bd_dom_sf"/>
</dbReference>
<dbReference type="EMBL" id="CP012333">
    <property type="protein sequence ID" value="AKU97028.1"/>
    <property type="molecule type" value="Genomic_DNA"/>
</dbReference>
<dbReference type="RefSeq" id="WP_169927595.1">
    <property type="nucleotide sequence ID" value="NZ_CP012333.1"/>
</dbReference>
<accession>A0A0K1PU10</accession>
<dbReference type="Pfam" id="PF01381">
    <property type="entry name" value="HTH_3"/>
    <property type="match status" value="1"/>
</dbReference>
<dbReference type="AlphaFoldDB" id="A0A0K1PU10"/>
<dbReference type="Proteomes" id="UP000064967">
    <property type="component" value="Chromosome"/>
</dbReference>
<protein>
    <recommendedName>
        <fullName evidence="1">HTH cro/C1-type domain-containing protein</fullName>
    </recommendedName>
</protein>
<dbReference type="SMART" id="SM00530">
    <property type="entry name" value="HTH_XRE"/>
    <property type="match status" value="1"/>
</dbReference>
<dbReference type="SUPFAM" id="SSF47413">
    <property type="entry name" value="lambda repressor-like DNA-binding domains"/>
    <property type="match status" value="1"/>
</dbReference>
<proteinExistence type="predicted"/>
<keyword evidence="3" id="KW-1185">Reference proteome</keyword>
<dbReference type="InterPro" id="IPR001387">
    <property type="entry name" value="Cro/C1-type_HTH"/>
</dbReference>
<dbReference type="CDD" id="cd00093">
    <property type="entry name" value="HTH_XRE"/>
    <property type="match status" value="1"/>
</dbReference>
<gene>
    <name evidence="2" type="ORF">AKJ09_03692</name>
</gene>
<dbReference type="STRING" id="1391654.AKJ09_03692"/>
<organism evidence="2 3">
    <name type="scientific">Labilithrix luteola</name>
    <dbReference type="NCBI Taxonomy" id="1391654"/>
    <lineage>
        <taxon>Bacteria</taxon>
        <taxon>Pseudomonadati</taxon>
        <taxon>Myxococcota</taxon>
        <taxon>Polyangia</taxon>
        <taxon>Polyangiales</taxon>
        <taxon>Labilitrichaceae</taxon>
        <taxon>Labilithrix</taxon>
    </lineage>
</organism>
<evidence type="ECO:0000313" key="3">
    <source>
        <dbReference type="Proteomes" id="UP000064967"/>
    </source>
</evidence>
<sequence length="135" mass="15016">MSLASRVEIALRQSGKKKIDIEQEAGLPKGYMTRIIAGERRNLGPEKIRRIAEALGVSYEWLGTESDEPPTADTTPVEAVLEEFDWPPGLLPADVEIVVKQLRQEAGAATTQLPRSYLRRRLQDLVAALPVNRRA</sequence>
<dbReference type="PROSITE" id="PS50943">
    <property type="entry name" value="HTH_CROC1"/>
    <property type="match status" value="1"/>
</dbReference>
<reference evidence="2 3" key="1">
    <citation type="submission" date="2015-08" db="EMBL/GenBank/DDBJ databases">
        <authorList>
            <person name="Babu N.S."/>
            <person name="Beckwith C.J."/>
            <person name="Beseler K.G."/>
            <person name="Brison A."/>
            <person name="Carone J.V."/>
            <person name="Caskin T.P."/>
            <person name="Diamond M."/>
            <person name="Durham M.E."/>
            <person name="Foxe J.M."/>
            <person name="Go M."/>
            <person name="Henderson B.A."/>
            <person name="Jones I.B."/>
            <person name="McGettigan J.A."/>
            <person name="Micheletti S.J."/>
            <person name="Nasrallah M.E."/>
            <person name="Ortiz D."/>
            <person name="Piller C.R."/>
            <person name="Privatt S.R."/>
            <person name="Schneider S.L."/>
            <person name="Sharp S."/>
            <person name="Smith T.C."/>
            <person name="Stanton J.D."/>
            <person name="Ullery H.E."/>
            <person name="Wilson R.J."/>
            <person name="Serrano M.G."/>
            <person name="Buck G."/>
            <person name="Lee V."/>
            <person name="Wang Y."/>
            <person name="Carvalho R."/>
            <person name="Voegtly L."/>
            <person name="Shi R."/>
            <person name="Duckworth R."/>
            <person name="Johnson A."/>
            <person name="Loviza R."/>
            <person name="Walstead R."/>
            <person name="Shah Z."/>
            <person name="Kiflezghi M."/>
            <person name="Wade K."/>
            <person name="Ball S.L."/>
            <person name="Bradley K.W."/>
            <person name="Asai D.J."/>
            <person name="Bowman C.A."/>
            <person name="Russell D.A."/>
            <person name="Pope W.H."/>
            <person name="Jacobs-Sera D."/>
            <person name="Hendrix R.W."/>
            <person name="Hatfull G.F."/>
        </authorList>
    </citation>
    <scope>NUCLEOTIDE SEQUENCE [LARGE SCALE GENOMIC DNA]</scope>
    <source>
        <strain evidence="2 3">DSM 27648</strain>
    </source>
</reference>